<gene>
    <name evidence="1" type="ordered locus">YPA_2879</name>
</gene>
<proteinExistence type="predicted"/>
<dbReference type="EMBL" id="CP000308">
    <property type="protein sequence ID" value="ABG14841.1"/>
    <property type="molecule type" value="Genomic_DNA"/>
</dbReference>
<dbReference type="GeneID" id="57977704"/>
<evidence type="ECO:0000313" key="2">
    <source>
        <dbReference type="Proteomes" id="UP000001971"/>
    </source>
</evidence>
<reference evidence="1 2" key="1">
    <citation type="journal article" date="2006" name="J. Bacteriol.">
        <title>Complete genome sequence of Yersinia pestis strains Antiqua and Nepal516: evidence of gene reduction in an emerging pathogen.</title>
        <authorList>
            <person name="Chain P.S."/>
            <person name="Hu P."/>
            <person name="Malfatti S.A."/>
            <person name="Radnedge L."/>
            <person name="Larimer F."/>
            <person name="Vergez L.M."/>
            <person name="Worsham P."/>
            <person name="Chu M.C."/>
            <person name="Andersen G.L."/>
        </authorList>
    </citation>
    <scope>NUCLEOTIDE SEQUENCE [LARGE SCALE GENOMIC DNA]</scope>
    <source>
        <strain evidence="1 2">Antiqua</strain>
    </source>
</reference>
<evidence type="ECO:0000313" key="1">
    <source>
        <dbReference type="EMBL" id="ABG14841.1"/>
    </source>
</evidence>
<accession>A0A0H2Y9V1</accession>
<dbReference type="KEGG" id="ypa:YPA_2879"/>
<dbReference type="AlphaFoldDB" id="A0A0H2Y9V1"/>
<dbReference type="RefSeq" id="WP_002216873.1">
    <property type="nucleotide sequence ID" value="NC_008150.1"/>
</dbReference>
<sequence length="60" mass="6590">MTVYFLGPFTLGAVLHQGVIVFIPDILPGGRVYLAAGSLFGKPLRVKELRRLSLMGCIMR</sequence>
<organism evidence="1 2">
    <name type="scientific">Yersinia pestis bv. Antiqua (strain Antiqua)</name>
    <dbReference type="NCBI Taxonomy" id="360102"/>
    <lineage>
        <taxon>Bacteria</taxon>
        <taxon>Pseudomonadati</taxon>
        <taxon>Pseudomonadota</taxon>
        <taxon>Gammaproteobacteria</taxon>
        <taxon>Enterobacterales</taxon>
        <taxon>Yersiniaceae</taxon>
        <taxon>Yersinia</taxon>
    </lineage>
</organism>
<name>A0A0H2Y9V1_YERPA</name>
<dbReference type="Proteomes" id="UP000001971">
    <property type="component" value="Chromosome"/>
</dbReference>
<protein>
    <submittedName>
        <fullName evidence="1">Uncharacterized protein</fullName>
    </submittedName>
</protein>